<dbReference type="CDD" id="cd01392">
    <property type="entry name" value="HTH_LacI"/>
    <property type="match status" value="1"/>
</dbReference>
<dbReference type="PROSITE" id="PS50932">
    <property type="entry name" value="HTH_LACI_2"/>
    <property type="match status" value="1"/>
</dbReference>
<sequence length="331" mass="35454">MVKIRDVALHAGVSVATVSRALNNYSTVAPELVSRVRDSAEKLGYRPNALARSLRRQTTRVWSLIVTDIDNPFYTALARGVEDIARDSGYSVLLCNSDEDAVRERDYLQVAEQEQAAGVIIAPSGRDTDVSRLIAARIPIVAIDRTMTADVDIVRTNSGLAARAATEHLLAAGWRHPACITGPADSETAEDRYRGYREAALAAGVEPLARHVPFHSDGGTEAVAELLGEDDPPDSFFVANSVLALGVLDELRRRKVAVGADVGLVMFDEAPWAPLLSPAITVLTQPAYDIGAEAARLLVARIGAPEGAPHGPKEIVLPTTLVVRESSQRAV</sequence>
<feature type="domain" description="HTH lacI-type" evidence="4">
    <location>
        <begin position="2"/>
        <end position="56"/>
    </location>
</feature>
<evidence type="ECO:0000256" key="2">
    <source>
        <dbReference type="ARBA" id="ARBA00023125"/>
    </source>
</evidence>
<organism evidence="5 6">
    <name type="scientific">Spelaeicoccus albus</name>
    <dbReference type="NCBI Taxonomy" id="1280376"/>
    <lineage>
        <taxon>Bacteria</taxon>
        <taxon>Bacillati</taxon>
        <taxon>Actinomycetota</taxon>
        <taxon>Actinomycetes</taxon>
        <taxon>Micrococcales</taxon>
        <taxon>Brevibacteriaceae</taxon>
        <taxon>Spelaeicoccus</taxon>
    </lineage>
</organism>
<keyword evidence="3" id="KW-0804">Transcription</keyword>
<accession>A0A7Z0D2K1</accession>
<protein>
    <submittedName>
        <fullName evidence="5">LacI family transcriptional regulator</fullName>
    </submittedName>
</protein>
<evidence type="ECO:0000256" key="1">
    <source>
        <dbReference type="ARBA" id="ARBA00023015"/>
    </source>
</evidence>
<keyword evidence="6" id="KW-1185">Reference proteome</keyword>
<dbReference type="InterPro" id="IPR010982">
    <property type="entry name" value="Lambda_DNA-bd_dom_sf"/>
</dbReference>
<dbReference type="SUPFAM" id="SSF53822">
    <property type="entry name" value="Periplasmic binding protein-like I"/>
    <property type="match status" value="1"/>
</dbReference>
<proteinExistence type="predicted"/>
<dbReference type="PANTHER" id="PTHR30146:SF109">
    <property type="entry name" value="HTH-TYPE TRANSCRIPTIONAL REGULATOR GALS"/>
    <property type="match status" value="1"/>
</dbReference>
<dbReference type="PROSITE" id="PS00356">
    <property type="entry name" value="HTH_LACI_1"/>
    <property type="match status" value="1"/>
</dbReference>
<dbReference type="RefSeq" id="WP_179427864.1">
    <property type="nucleotide sequence ID" value="NZ_JACBZP010000001.1"/>
</dbReference>
<dbReference type="Gene3D" id="1.10.260.40">
    <property type="entry name" value="lambda repressor-like DNA-binding domains"/>
    <property type="match status" value="1"/>
</dbReference>
<dbReference type="SMART" id="SM00354">
    <property type="entry name" value="HTH_LACI"/>
    <property type="match status" value="1"/>
</dbReference>
<dbReference type="InterPro" id="IPR046335">
    <property type="entry name" value="LacI/GalR-like_sensor"/>
</dbReference>
<keyword evidence="1" id="KW-0805">Transcription regulation</keyword>
<dbReference type="InterPro" id="IPR000843">
    <property type="entry name" value="HTH_LacI"/>
</dbReference>
<dbReference type="AlphaFoldDB" id="A0A7Z0D2K1"/>
<dbReference type="Pfam" id="PF00356">
    <property type="entry name" value="LacI"/>
    <property type="match status" value="1"/>
</dbReference>
<evidence type="ECO:0000313" key="6">
    <source>
        <dbReference type="Proteomes" id="UP000539111"/>
    </source>
</evidence>
<dbReference type="Pfam" id="PF13377">
    <property type="entry name" value="Peripla_BP_3"/>
    <property type="match status" value="1"/>
</dbReference>
<dbReference type="GO" id="GO:0003700">
    <property type="term" value="F:DNA-binding transcription factor activity"/>
    <property type="evidence" value="ECO:0007669"/>
    <property type="project" value="TreeGrafter"/>
</dbReference>
<dbReference type="Proteomes" id="UP000539111">
    <property type="component" value="Unassembled WGS sequence"/>
</dbReference>
<dbReference type="EMBL" id="JACBZP010000001">
    <property type="protein sequence ID" value="NYI67706.1"/>
    <property type="molecule type" value="Genomic_DNA"/>
</dbReference>
<gene>
    <name evidence="5" type="ORF">BJY26_002012</name>
</gene>
<dbReference type="Gene3D" id="3.40.50.2300">
    <property type="match status" value="2"/>
</dbReference>
<dbReference type="InterPro" id="IPR028082">
    <property type="entry name" value="Peripla_BP_I"/>
</dbReference>
<comment type="caution">
    <text evidence="5">The sequence shown here is derived from an EMBL/GenBank/DDBJ whole genome shotgun (WGS) entry which is preliminary data.</text>
</comment>
<reference evidence="5 6" key="1">
    <citation type="submission" date="2020-07" db="EMBL/GenBank/DDBJ databases">
        <title>Sequencing the genomes of 1000 actinobacteria strains.</title>
        <authorList>
            <person name="Klenk H.-P."/>
        </authorList>
    </citation>
    <scope>NUCLEOTIDE SEQUENCE [LARGE SCALE GENOMIC DNA]</scope>
    <source>
        <strain evidence="5 6">DSM 26341</strain>
    </source>
</reference>
<name>A0A7Z0D2K1_9MICO</name>
<dbReference type="GO" id="GO:0000976">
    <property type="term" value="F:transcription cis-regulatory region binding"/>
    <property type="evidence" value="ECO:0007669"/>
    <property type="project" value="TreeGrafter"/>
</dbReference>
<keyword evidence="2" id="KW-0238">DNA-binding</keyword>
<dbReference type="SUPFAM" id="SSF47413">
    <property type="entry name" value="lambda repressor-like DNA-binding domains"/>
    <property type="match status" value="1"/>
</dbReference>
<evidence type="ECO:0000256" key="3">
    <source>
        <dbReference type="ARBA" id="ARBA00023163"/>
    </source>
</evidence>
<dbReference type="PANTHER" id="PTHR30146">
    <property type="entry name" value="LACI-RELATED TRANSCRIPTIONAL REPRESSOR"/>
    <property type="match status" value="1"/>
</dbReference>
<evidence type="ECO:0000259" key="4">
    <source>
        <dbReference type="PROSITE" id="PS50932"/>
    </source>
</evidence>
<evidence type="ECO:0000313" key="5">
    <source>
        <dbReference type="EMBL" id="NYI67706.1"/>
    </source>
</evidence>